<evidence type="ECO:0000313" key="2">
    <source>
        <dbReference type="Proteomes" id="UP001141327"/>
    </source>
</evidence>
<dbReference type="InterPro" id="IPR036188">
    <property type="entry name" value="FAD/NAD-bd_sf"/>
</dbReference>
<dbReference type="InterPro" id="IPR005288">
    <property type="entry name" value="NadB"/>
</dbReference>
<dbReference type="PANTHER" id="PTHR42716">
    <property type="entry name" value="L-ASPARTATE OXIDASE"/>
    <property type="match status" value="1"/>
</dbReference>
<keyword evidence="2" id="KW-1185">Reference proteome</keyword>
<organism evidence="1 2">
    <name type="scientific">Paratrimastix pyriformis</name>
    <dbReference type="NCBI Taxonomy" id="342808"/>
    <lineage>
        <taxon>Eukaryota</taxon>
        <taxon>Metamonada</taxon>
        <taxon>Preaxostyla</taxon>
        <taxon>Paratrimastigidae</taxon>
        <taxon>Paratrimastix</taxon>
    </lineage>
</organism>
<name>A0ABQ8UV78_9EUKA</name>
<gene>
    <name evidence="1" type="ORF">PAPYR_235</name>
</gene>
<dbReference type="PANTHER" id="PTHR42716:SF1">
    <property type="entry name" value="SLL0471 PROTEIN"/>
    <property type="match status" value="1"/>
</dbReference>
<sequence>MPSCHPSDSGRFRTSRTPQHVTFDCRMTWGNVTTTWMLANSALGWVLIAPLWATLCQFCAAANAQPTSTAITDCSLVIAGGTTAALAAAISAAKFNTSVCLLEPTDWVGGQMTASGVSAIDFAWHTLTNPTTKFVYPVYKYARQRENLTPLFTELVSAVGDPGRCWVSTNCYSPGLLLDKVRPLLAGLPTLRVFYNTVPKRVTVRQSPGAGDQTVTLTSLTAIQRTPTQGDGYDRTLSEDLADWYSERPSARFDKRLLAFQPAAPGQDILFMDATEWGELLVLSGAPYLQGVAERYDGDISGLGGNETCGQSATYGFSERLNADPQPEPPNPRPRDFGSFFNFQGYTWDKIFTYRRLVGGGTNPTTGDLTLQNWSGGNDNAFAYLFLDKQTAAAQAASDWRGGVSVDALATGEALAYGWHYYYKAHADPGDRLTLDRATWGTATGLVKVPYIRDTRRSVGLGGFVMRVADISGWPDPAGNMTGLAYPDRVALGCYDVDTHPSPKGCPMPGHIGQYYPILPFFVPLRALTNARVGNLLVAGKTMAQSFLTNSATRLHPTEWSTGAAAGAVASFMLQAGVHTTGDLWADHLAQAQMWAAKATPARWTIEGRLYPQ</sequence>
<protein>
    <submittedName>
        <fullName evidence="1">FAD-dependent oxidoreductase</fullName>
    </submittedName>
</protein>
<reference evidence="1" key="1">
    <citation type="journal article" date="2022" name="bioRxiv">
        <title>Genomics of Preaxostyla Flagellates Illuminates Evolutionary Transitions and the Path Towards Mitochondrial Loss.</title>
        <authorList>
            <person name="Novak L.V.F."/>
            <person name="Treitli S.C."/>
            <person name="Pyrih J."/>
            <person name="Halakuc P."/>
            <person name="Pipaliya S.V."/>
            <person name="Vacek V."/>
            <person name="Brzon O."/>
            <person name="Soukal P."/>
            <person name="Eme L."/>
            <person name="Dacks J.B."/>
            <person name="Karnkowska A."/>
            <person name="Elias M."/>
            <person name="Hampl V."/>
        </authorList>
    </citation>
    <scope>NUCLEOTIDE SEQUENCE</scope>
    <source>
        <strain evidence="1">RCP-MX</strain>
    </source>
</reference>
<dbReference type="SUPFAM" id="SSF51905">
    <property type="entry name" value="FAD/NAD(P)-binding domain"/>
    <property type="match status" value="2"/>
</dbReference>
<evidence type="ECO:0000313" key="1">
    <source>
        <dbReference type="EMBL" id="KAJ4462999.1"/>
    </source>
</evidence>
<dbReference type="Pfam" id="PF12831">
    <property type="entry name" value="FAD_oxidored"/>
    <property type="match status" value="2"/>
</dbReference>
<proteinExistence type="predicted"/>
<accession>A0ABQ8UV78</accession>
<comment type="caution">
    <text evidence="1">The sequence shown here is derived from an EMBL/GenBank/DDBJ whole genome shotgun (WGS) entry which is preliminary data.</text>
</comment>
<dbReference type="EMBL" id="JAPMOS010000001">
    <property type="protein sequence ID" value="KAJ4462999.1"/>
    <property type="molecule type" value="Genomic_DNA"/>
</dbReference>
<dbReference type="Proteomes" id="UP001141327">
    <property type="component" value="Unassembled WGS sequence"/>
</dbReference>